<dbReference type="FunFam" id="3.40.50.720:FF:000084">
    <property type="entry name" value="Short-chain dehydrogenase reductase"/>
    <property type="match status" value="1"/>
</dbReference>
<sequence>MKNALAGKTALVTGGSRGIGAAIARALAEQGADVAITYGVSRDKAEAVAMEIRALGRRAEVIAADASDAAQVVAAVDTTVAKLGKLDILVNNAGNFLTGTIDQLSLDDFDRTMSVNLRAVFAATLQAAKYLPDGGRIISIGSCLARRAGRSGISLYAASKSALVGLTKGVARDLGKRGITVNVIHPGPIDTDMNPADGASAASAAAALALPAYGHVNDIAATVVHLAGESGRYITGAEIDVDGGFSA</sequence>
<dbReference type="InterPro" id="IPR057326">
    <property type="entry name" value="KR_dom"/>
</dbReference>
<feature type="domain" description="Ketoreductase" evidence="2">
    <location>
        <begin position="8"/>
        <end position="192"/>
    </location>
</feature>
<dbReference type="RefSeq" id="WP_094837548.1">
    <property type="nucleotide sequence ID" value="NZ_NEVQ01000011.1"/>
</dbReference>
<dbReference type="SUPFAM" id="SSF51735">
    <property type="entry name" value="NAD(P)-binding Rossmann-fold domains"/>
    <property type="match status" value="1"/>
</dbReference>
<dbReference type="PRINTS" id="PR00081">
    <property type="entry name" value="GDHRDH"/>
</dbReference>
<dbReference type="Pfam" id="PF13561">
    <property type="entry name" value="adh_short_C2"/>
    <property type="match status" value="1"/>
</dbReference>
<dbReference type="SMART" id="SM00822">
    <property type="entry name" value="PKS_KR"/>
    <property type="match status" value="1"/>
</dbReference>
<evidence type="ECO:0000259" key="2">
    <source>
        <dbReference type="SMART" id="SM00822"/>
    </source>
</evidence>
<name>A0A261UBG1_9BORD</name>
<dbReference type="InterPro" id="IPR036291">
    <property type="entry name" value="NAD(P)-bd_dom_sf"/>
</dbReference>
<dbReference type="EMBL" id="NEVQ01000011">
    <property type="protein sequence ID" value="OZI58183.1"/>
    <property type="molecule type" value="Genomic_DNA"/>
</dbReference>
<dbReference type="PRINTS" id="PR00080">
    <property type="entry name" value="SDRFAMILY"/>
</dbReference>
<dbReference type="AlphaFoldDB" id="A0A261UBG1"/>
<dbReference type="Proteomes" id="UP000216885">
    <property type="component" value="Unassembled WGS sequence"/>
</dbReference>
<protein>
    <submittedName>
        <fullName evidence="3">Oxidoreductase</fullName>
    </submittedName>
</protein>
<gene>
    <name evidence="3" type="ORF">CAL20_07660</name>
</gene>
<organism evidence="3 4">
    <name type="scientific">Bordetella genomosp. 4</name>
    <dbReference type="NCBI Taxonomy" id="463044"/>
    <lineage>
        <taxon>Bacteria</taxon>
        <taxon>Pseudomonadati</taxon>
        <taxon>Pseudomonadota</taxon>
        <taxon>Betaproteobacteria</taxon>
        <taxon>Burkholderiales</taxon>
        <taxon>Alcaligenaceae</taxon>
        <taxon>Bordetella</taxon>
    </lineage>
</organism>
<comment type="similarity">
    <text evidence="1">Belongs to the short-chain dehydrogenases/reductases (SDR) family.</text>
</comment>
<accession>A0A261UBG1</accession>
<dbReference type="InterPro" id="IPR002347">
    <property type="entry name" value="SDR_fam"/>
</dbReference>
<dbReference type="PANTHER" id="PTHR42760">
    <property type="entry name" value="SHORT-CHAIN DEHYDROGENASES/REDUCTASES FAMILY MEMBER"/>
    <property type="match status" value="1"/>
</dbReference>
<evidence type="ECO:0000313" key="3">
    <source>
        <dbReference type="EMBL" id="OZI58183.1"/>
    </source>
</evidence>
<dbReference type="Gene3D" id="3.40.50.720">
    <property type="entry name" value="NAD(P)-binding Rossmann-like Domain"/>
    <property type="match status" value="1"/>
</dbReference>
<dbReference type="PANTHER" id="PTHR42760:SF50">
    <property type="entry name" value="SHORT-CHAIN DEHYDROGENASE-RELATED"/>
    <property type="match status" value="1"/>
</dbReference>
<keyword evidence="4" id="KW-1185">Reference proteome</keyword>
<comment type="caution">
    <text evidence="3">The sequence shown here is derived from an EMBL/GenBank/DDBJ whole genome shotgun (WGS) entry which is preliminary data.</text>
</comment>
<evidence type="ECO:0000256" key="1">
    <source>
        <dbReference type="ARBA" id="ARBA00006484"/>
    </source>
</evidence>
<dbReference type="GO" id="GO:0016616">
    <property type="term" value="F:oxidoreductase activity, acting on the CH-OH group of donors, NAD or NADP as acceptor"/>
    <property type="evidence" value="ECO:0007669"/>
    <property type="project" value="TreeGrafter"/>
</dbReference>
<proteinExistence type="inferred from homology"/>
<reference evidence="3 4" key="1">
    <citation type="submission" date="2017-05" db="EMBL/GenBank/DDBJ databases">
        <title>Complete and WGS of Bordetella genogroups.</title>
        <authorList>
            <person name="Spilker T."/>
            <person name="LiPuma J."/>
        </authorList>
    </citation>
    <scope>NUCLEOTIDE SEQUENCE [LARGE SCALE GENOMIC DNA]</scope>
    <source>
        <strain evidence="3 4">AU9919</strain>
    </source>
</reference>
<evidence type="ECO:0000313" key="4">
    <source>
        <dbReference type="Proteomes" id="UP000216885"/>
    </source>
</evidence>